<proteinExistence type="inferred from homology"/>
<dbReference type="Proteomes" id="UP000292939">
    <property type="component" value="Chromosome"/>
</dbReference>
<dbReference type="PROSITE" id="PS51318">
    <property type="entry name" value="TAT"/>
    <property type="match status" value="1"/>
</dbReference>
<dbReference type="Gene3D" id="3.40.190.10">
    <property type="entry name" value="Periplasmic binding protein-like II"/>
    <property type="match status" value="1"/>
</dbReference>
<dbReference type="PANTHER" id="PTHR42928:SF5">
    <property type="entry name" value="BLR1237 PROTEIN"/>
    <property type="match status" value="1"/>
</dbReference>
<dbReference type="CDD" id="cd07012">
    <property type="entry name" value="PBP2_Bug_TTT"/>
    <property type="match status" value="1"/>
</dbReference>
<dbReference type="KEGG" id="hgr:DW355_08600"/>
<comment type="similarity">
    <text evidence="1">Belongs to the UPF0065 (bug) family.</text>
</comment>
<sequence>MNLAHGWARRIHLFSLRARPKLSRITRRPAMIASLRRTPALALLSPALRHHDFSRRDFLAGCAAAALAMGTGHARAEGGNPGRPIQVIVPFGPGGLADISMRLVAQKLSERMGQPWVVDNRPGAGGVVAATSALSAPRDGHTLILFSNGTAIGKSLFKLGYDPEVDFTPISSLALFDLVLITRKDGPLTDLPKLLAAGRARPLLLGSINPGSTQNLSAELFKSVAGLNHADVVPHKSTPQVLISVLRGDVDVAFESYAALKGAVDSGQVRAVATTGSARTAWLPDVPTVQEAGLADYVVTGWNALYATAGTPADRVEQINGHMQAVMTMPEVRQRLLDLGTEARASTSAQQAEVFRRDTAKWAQVIARANIKVS</sequence>
<dbReference type="InterPro" id="IPR006311">
    <property type="entry name" value="TAT_signal"/>
</dbReference>
<dbReference type="InterPro" id="IPR005064">
    <property type="entry name" value="BUG"/>
</dbReference>
<protein>
    <submittedName>
        <fullName evidence="2">Tripartite tricarboxylate transporter substrate binding protein</fullName>
    </submittedName>
</protein>
<dbReference type="SUPFAM" id="SSF53850">
    <property type="entry name" value="Periplasmic binding protein-like II"/>
    <property type="match status" value="1"/>
</dbReference>
<evidence type="ECO:0000313" key="3">
    <source>
        <dbReference type="Proteomes" id="UP000292939"/>
    </source>
</evidence>
<dbReference type="Pfam" id="PF03401">
    <property type="entry name" value="TctC"/>
    <property type="match status" value="1"/>
</dbReference>
<evidence type="ECO:0000313" key="2">
    <source>
        <dbReference type="EMBL" id="QBK04820.1"/>
    </source>
</evidence>
<evidence type="ECO:0000256" key="1">
    <source>
        <dbReference type="ARBA" id="ARBA00006987"/>
    </source>
</evidence>
<name>A0A4P6UKZ1_9BURK</name>
<dbReference type="Gene3D" id="3.40.190.150">
    <property type="entry name" value="Bordetella uptake gene, domain 1"/>
    <property type="match status" value="1"/>
</dbReference>
<reference evidence="2 3" key="1">
    <citation type="submission" date="2018-07" db="EMBL/GenBank/DDBJ databases">
        <title>Exploring interactions and the metabolic potential of the ultra-small soil bacteria Hylemonella gracilis.</title>
        <authorList>
            <person name="Tyc O."/>
            <person name="Kulkarni P."/>
            <person name="Gawehns F."/>
            <person name="Hundscheid M."/>
            <person name="Zweers H."/>
            <person name="Garbeva P."/>
        </authorList>
    </citation>
    <scope>NUCLEOTIDE SEQUENCE [LARGE SCALE GENOMIC DNA]</scope>
    <source>
        <strain evidence="2 3">NS1</strain>
    </source>
</reference>
<dbReference type="PIRSF" id="PIRSF017082">
    <property type="entry name" value="YflP"/>
    <property type="match status" value="1"/>
</dbReference>
<dbReference type="OrthoDB" id="8678477at2"/>
<dbReference type="EMBL" id="CP031395">
    <property type="protein sequence ID" value="QBK04820.1"/>
    <property type="molecule type" value="Genomic_DNA"/>
</dbReference>
<organism evidence="2 3">
    <name type="scientific">Hylemonella gracilis</name>
    <dbReference type="NCBI Taxonomy" id="80880"/>
    <lineage>
        <taxon>Bacteria</taxon>
        <taxon>Pseudomonadati</taxon>
        <taxon>Pseudomonadota</taxon>
        <taxon>Betaproteobacteria</taxon>
        <taxon>Burkholderiales</taxon>
        <taxon>Comamonadaceae</taxon>
        <taxon>Hylemonella</taxon>
    </lineage>
</organism>
<dbReference type="NCBIfam" id="TIGR01409">
    <property type="entry name" value="TAT_signal_seq"/>
    <property type="match status" value="1"/>
</dbReference>
<dbReference type="InterPro" id="IPR042100">
    <property type="entry name" value="Bug_dom1"/>
</dbReference>
<dbReference type="PANTHER" id="PTHR42928">
    <property type="entry name" value="TRICARBOXYLATE-BINDING PROTEIN"/>
    <property type="match status" value="1"/>
</dbReference>
<dbReference type="AlphaFoldDB" id="A0A4P6UKZ1"/>
<accession>A0A4P6UKZ1</accession>
<gene>
    <name evidence="2" type="ORF">DW355_08600</name>
</gene>
<dbReference type="InterPro" id="IPR019546">
    <property type="entry name" value="TAT_signal_bac_arc"/>
</dbReference>